<keyword evidence="3" id="KW-1185">Reference proteome</keyword>
<comment type="caution">
    <text evidence="2">The sequence shown here is derived from an EMBL/GenBank/DDBJ whole genome shotgun (WGS) entry which is preliminary data.</text>
</comment>
<feature type="compositionally biased region" description="Low complexity" evidence="1">
    <location>
        <begin position="76"/>
        <end position="85"/>
    </location>
</feature>
<sequence>MDKRGGGGGGGGGGGAFDNKEQQEEEEEEEEEEKEEEEEEEKEEGEEKRRRGREKGRRRLENRNQKGPVRPRDQQALPEGAAARLGGAGGTSRFWVGRDGLRPAAHSVKPLDSVLVWEPPR</sequence>
<protein>
    <submittedName>
        <fullName evidence="2">Uncharacterized protein</fullName>
    </submittedName>
</protein>
<evidence type="ECO:0000256" key="1">
    <source>
        <dbReference type="SAM" id="MobiDB-lite"/>
    </source>
</evidence>
<name>A0A4Z2GVX1_9TELE</name>
<organism evidence="2 3">
    <name type="scientific">Liparis tanakae</name>
    <name type="common">Tanaka's snailfish</name>
    <dbReference type="NCBI Taxonomy" id="230148"/>
    <lineage>
        <taxon>Eukaryota</taxon>
        <taxon>Metazoa</taxon>
        <taxon>Chordata</taxon>
        <taxon>Craniata</taxon>
        <taxon>Vertebrata</taxon>
        <taxon>Euteleostomi</taxon>
        <taxon>Actinopterygii</taxon>
        <taxon>Neopterygii</taxon>
        <taxon>Teleostei</taxon>
        <taxon>Neoteleostei</taxon>
        <taxon>Acanthomorphata</taxon>
        <taxon>Eupercaria</taxon>
        <taxon>Perciformes</taxon>
        <taxon>Cottioidei</taxon>
        <taxon>Cottales</taxon>
        <taxon>Liparidae</taxon>
        <taxon>Liparis</taxon>
    </lineage>
</organism>
<accession>A0A4Z2GVX1</accession>
<dbReference type="Proteomes" id="UP000314294">
    <property type="component" value="Unassembled WGS sequence"/>
</dbReference>
<reference evidence="2 3" key="1">
    <citation type="submission" date="2019-03" db="EMBL/GenBank/DDBJ databases">
        <title>First draft genome of Liparis tanakae, snailfish: a comprehensive survey of snailfish specific genes.</title>
        <authorList>
            <person name="Kim W."/>
            <person name="Song I."/>
            <person name="Jeong J.-H."/>
            <person name="Kim D."/>
            <person name="Kim S."/>
            <person name="Ryu S."/>
            <person name="Song J.Y."/>
            <person name="Lee S.K."/>
        </authorList>
    </citation>
    <scope>NUCLEOTIDE SEQUENCE [LARGE SCALE GENOMIC DNA]</scope>
    <source>
        <tissue evidence="2">Muscle</tissue>
    </source>
</reference>
<evidence type="ECO:0000313" key="2">
    <source>
        <dbReference type="EMBL" id="TNN57797.1"/>
    </source>
</evidence>
<evidence type="ECO:0000313" key="3">
    <source>
        <dbReference type="Proteomes" id="UP000314294"/>
    </source>
</evidence>
<dbReference type="EMBL" id="SRLO01000396">
    <property type="protein sequence ID" value="TNN57797.1"/>
    <property type="molecule type" value="Genomic_DNA"/>
</dbReference>
<gene>
    <name evidence="2" type="ORF">EYF80_031981</name>
</gene>
<dbReference type="AlphaFoldDB" id="A0A4Z2GVX1"/>
<feature type="compositionally biased region" description="Gly residues" evidence="1">
    <location>
        <begin position="1"/>
        <end position="16"/>
    </location>
</feature>
<proteinExistence type="predicted"/>
<feature type="region of interest" description="Disordered" evidence="1">
    <location>
        <begin position="1"/>
        <end position="91"/>
    </location>
</feature>
<feature type="compositionally biased region" description="Acidic residues" evidence="1">
    <location>
        <begin position="23"/>
        <end position="44"/>
    </location>
</feature>